<dbReference type="AlphaFoldDB" id="A0A4R3K728"/>
<evidence type="ECO:0000313" key="3">
    <source>
        <dbReference type="EMBL" id="TCS78568.1"/>
    </source>
</evidence>
<dbReference type="OrthoDB" id="2068299at2"/>
<feature type="transmembrane region" description="Helical" evidence="2">
    <location>
        <begin position="162"/>
        <end position="179"/>
    </location>
</feature>
<keyword evidence="2" id="KW-0812">Transmembrane</keyword>
<evidence type="ECO:0000256" key="2">
    <source>
        <dbReference type="SAM" id="Phobius"/>
    </source>
</evidence>
<proteinExistence type="predicted"/>
<feature type="region of interest" description="Disordered" evidence="1">
    <location>
        <begin position="1"/>
        <end position="83"/>
    </location>
</feature>
<gene>
    <name evidence="3" type="ORF">EDD59_11194</name>
</gene>
<comment type="caution">
    <text evidence="3">The sequence shown here is derived from an EMBL/GenBank/DDBJ whole genome shotgun (WGS) entry which is preliminary data.</text>
</comment>
<reference evidence="3 4" key="1">
    <citation type="submission" date="2019-03" db="EMBL/GenBank/DDBJ databases">
        <title>Genomic Encyclopedia of Type Strains, Phase IV (KMG-IV): sequencing the most valuable type-strain genomes for metagenomic binning, comparative biology and taxonomic classification.</title>
        <authorList>
            <person name="Goeker M."/>
        </authorList>
    </citation>
    <scope>NUCLEOTIDE SEQUENCE [LARGE SCALE GENOMIC DNA]</scope>
    <source>
        <strain evidence="3 4">DSM 29489</strain>
    </source>
</reference>
<keyword evidence="2" id="KW-1133">Transmembrane helix</keyword>
<dbReference type="EMBL" id="SLZZ01000011">
    <property type="protein sequence ID" value="TCS78568.1"/>
    <property type="molecule type" value="Genomic_DNA"/>
</dbReference>
<feature type="transmembrane region" description="Helical" evidence="2">
    <location>
        <begin position="136"/>
        <end position="156"/>
    </location>
</feature>
<protein>
    <submittedName>
        <fullName evidence="3">Uncharacterized protein</fullName>
    </submittedName>
</protein>
<keyword evidence="4" id="KW-1185">Reference proteome</keyword>
<organism evidence="3 4">
    <name type="scientific">Muricomes intestini</name>
    <dbReference type="NCBI Taxonomy" id="1796634"/>
    <lineage>
        <taxon>Bacteria</taxon>
        <taxon>Bacillati</taxon>
        <taxon>Bacillota</taxon>
        <taxon>Clostridia</taxon>
        <taxon>Lachnospirales</taxon>
        <taxon>Lachnospiraceae</taxon>
        <taxon>Muricomes</taxon>
    </lineage>
</organism>
<dbReference type="RefSeq" id="WP_132381248.1">
    <property type="nucleotide sequence ID" value="NZ_DAISCH010000012.1"/>
</dbReference>
<name>A0A4R3K728_9FIRM</name>
<dbReference type="Proteomes" id="UP000295726">
    <property type="component" value="Unassembled WGS sequence"/>
</dbReference>
<feature type="compositionally biased region" description="Basic and acidic residues" evidence="1">
    <location>
        <begin position="23"/>
        <end position="36"/>
    </location>
</feature>
<feature type="compositionally biased region" description="Acidic residues" evidence="1">
    <location>
        <begin position="1"/>
        <end position="12"/>
    </location>
</feature>
<accession>A0A4R3K728</accession>
<keyword evidence="2" id="KW-0472">Membrane</keyword>
<evidence type="ECO:0000256" key="1">
    <source>
        <dbReference type="SAM" id="MobiDB-lite"/>
    </source>
</evidence>
<sequence length="185" mass="21097">MSEDITTNEEIVENPTGASVDSEDTHVTPEDIHMNSEETSDGPKTTSQDCRTEPEPAREVPPAAKFHSQTVDEDEMPEDSTSSKGFLRLKRKDREFSRDEWILAHIDNAHLMEYLQLEQQRSELLQKTKDIRDRRILKAFELTISLAAAVAIVSLLKDNPSILINILYIAGIVIALWLWKNPREK</sequence>
<evidence type="ECO:0000313" key="4">
    <source>
        <dbReference type="Proteomes" id="UP000295726"/>
    </source>
</evidence>